<evidence type="ECO:0008006" key="3">
    <source>
        <dbReference type="Google" id="ProtNLM"/>
    </source>
</evidence>
<proteinExistence type="predicted"/>
<dbReference type="AlphaFoldDB" id="A0A2A4YDF6"/>
<protein>
    <recommendedName>
        <fullName evidence="3">HAD family phosphatase</fullName>
    </recommendedName>
</protein>
<reference evidence="2" key="1">
    <citation type="submission" date="2017-08" db="EMBL/GenBank/DDBJ databases">
        <title>A dynamic microbial community with high functional redundancy inhabits the cold, oxic subseafloor aquifer.</title>
        <authorList>
            <person name="Tully B.J."/>
            <person name="Wheat C.G."/>
            <person name="Glazer B.T."/>
            <person name="Huber J.A."/>
        </authorList>
    </citation>
    <scope>NUCLEOTIDE SEQUENCE [LARGE SCALE GENOMIC DNA]</scope>
</reference>
<organism evidence="1 2">
    <name type="scientific">Aerophobetes bacterium</name>
    <dbReference type="NCBI Taxonomy" id="2030807"/>
    <lineage>
        <taxon>Bacteria</taxon>
        <taxon>Candidatus Aerophobota</taxon>
    </lineage>
</organism>
<dbReference type="Gene3D" id="3.40.50.1000">
    <property type="entry name" value="HAD superfamily/HAD-like"/>
    <property type="match status" value="1"/>
</dbReference>
<dbReference type="InterPro" id="IPR006439">
    <property type="entry name" value="HAD-SF_hydro_IA"/>
</dbReference>
<gene>
    <name evidence="1" type="ORF">COB11_07660</name>
</gene>
<evidence type="ECO:0000313" key="2">
    <source>
        <dbReference type="Proteomes" id="UP000217838"/>
    </source>
</evidence>
<dbReference type="NCBIfam" id="TIGR01509">
    <property type="entry name" value="HAD-SF-IA-v3"/>
    <property type="match status" value="1"/>
</dbReference>
<dbReference type="Pfam" id="PF00702">
    <property type="entry name" value="Hydrolase"/>
    <property type="match status" value="1"/>
</dbReference>
<accession>A0A2A4YDF6</accession>
<dbReference type="InterPro" id="IPR023198">
    <property type="entry name" value="PGP-like_dom2"/>
</dbReference>
<dbReference type="Proteomes" id="UP000217838">
    <property type="component" value="Unassembled WGS sequence"/>
</dbReference>
<dbReference type="PANTHER" id="PTHR43611:SF3">
    <property type="entry name" value="FLAVIN MONONUCLEOTIDE HYDROLASE 1, CHLOROPLATIC"/>
    <property type="match status" value="1"/>
</dbReference>
<dbReference type="SFLD" id="SFLDS00003">
    <property type="entry name" value="Haloacid_Dehalogenase"/>
    <property type="match status" value="1"/>
</dbReference>
<sequence>MIKTLFFDLGNVLIDFDHKLMWKQMAKACDAPIDHLKDVIIGSHLWKRYEVGALTKEDFLEELDSLLEKPLNKEKFLLAASDIFFENKQMIELLKRLHKMPFEIFLISNTCDIHFEHIKKKFPIFDMFNGLILSFEVSMRKPSIDIFSYALAKTSSKPAECLFIDDLIEHIDAASSLGIKTHHFRNIENLEDDMKKMGIVL</sequence>
<dbReference type="SFLD" id="SFLDG01129">
    <property type="entry name" value="C1.5:_HAD__Beta-PGM__Phosphata"/>
    <property type="match status" value="1"/>
</dbReference>
<comment type="caution">
    <text evidence="1">The sequence shown here is derived from an EMBL/GenBank/DDBJ whole genome shotgun (WGS) entry which is preliminary data.</text>
</comment>
<evidence type="ECO:0000313" key="1">
    <source>
        <dbReference type="EMBL" id="PCI92337.1"/>
    </source>
</evidence>
<dbReference type="InterPro" id="IPR036412">
    <property type="entry name" value="HAD-like_sf"/>
</dbReference>
<dbReference type="PANTHER" id="PTHR43611">
    <property type="entry name" value="ALPHA-D-GLUCOSE 1-PHOSPHATE PHOSPHATASE"/>
    <property type="match status" value="1"/>
</dbReference>
<name>A0A2A4YDF6_UNCAE</name>
<dbReference type="InterPro" id="IPR023214">
    <property type="entry name" value="HAD_sf"/>
</dbReference>
<dbReference type="CDD" id="cd02603">
    <property type="entry name" value="HAD_sEH-N_like"/>
    <property type="match status" value="1"/>
</dbReference>
<dbReference type="Gene3D" id="1.10.150.240">
    <property type="entry name" value="Putative phosphatase, domain 2"/>
    <property type="match status" value="1"/>
</dbReference>
<dbReference type="SUPFAM" id="SSF56784">
    <property type="entry name" value="HAD-like"/>
    <property type="match status" value="1"/>
</dbReference>
<dbReference type="EMBL" id="NVUU01000110">
    <property type="protein sequence ID" value="PCI92337.1"/>
    <property type="molecule type" value="Genomic_DNA"/>
</dbReference>